<keyword evidence="1" id="KW-0472">Membrane</keyword>
<accession>A0A2S8J6M8</accession>
<dbReference type="RefSeq" id="WP_105418007.1">
    <property type="nucleotide sequence ID" value="NZ_PUIO01000030.1"/>
</dbReference>
<organism evidence="2 3">
    <name type="scientific">Rhodococcus opacus</name>
    <name type="common">Nocardia opaca</name>
    <dbReference type="NCBI Taxonomy" id="37919"/>
    <lineage>
        <taxon>Bacteria</taxon>
        <taxon>Bacillati</taxon>
        <taxon>Actinomycetota</taxon>
        <taxon>Actinomycetes</taxon>
        <taxon>Mycobacteriales</taxon>
        <taxon>Nocardiaceae</taxon>
        <taxon>Rhodococcus</taxon>
    </lineage>
</organism>
<feature type="transmembrane region" description="Helical" evidence="1">
    <location>
        <begin position="52"/>
        <end position="73"/>
    </location>
</feature>
<sequence length="100" mass="10697">MLVFGEPYEASNGTVIITVSRTAWGRRGERPVGMYTVGAEGATWTPAVDASLHALIGVCTGFAAAVIGTIAVLRRPPWPEMTERVMTALAQARTAESRHK</sequence>
<evidence type="ECO:0000313" key="2">
    <source>
        <dbReference type="EMBL" id="PQP22633.1"/>
    </source>
</evidence>
<evidence type="ECO:0000313" key="3">
    <source>
        <dbReference type="Proteomes" id="UP000239290"/>
    </source>
</evidence>
<gene>
    <name evidence="2" type="ORF">C5613_23615</name>
</gene>
<proteinExistence type="predicted"/>
<reference evidence="3" key="1">
    <citation type="submission" date="2018-02" db="EMBL/GenBank/DDBJ databases">
        <title>Draft genome sequencing of Rhodococcus opacus KU647198.</title>
        <authorList>
            <person name="Zheng B.-X."/>
        </authorList>
    </citation>
    <scope>NUCLEOTIDE SEQUENCE [LARGE SCALE GENOMIC DNA]</scope>
    <source>
        <strain evidence="3">04-OD7</strain>
    </source>
</reference>
<keyword evidence="1" id="KW-1133">Transmembrane helix</keyword>
<comment type="caution">
    <text evidence="2">The sequence shown here is derived from an EMBL/GenBank/DDBJ whole genome shotgun (WGS) entry which is preliminary data.</text>
</comment>
<evidence type="ECO:0000256" key="1">
    <source>
        <dbReference type="SAM" id="Phobius"/>
    </source>
</evidence>
<keyword evidence="1" id="KW-0812">Transmembrane</keyword>
<name>A0A2S8J6M8_RHOOP</name>
<dbReference type="AlphaFoldDB" id="A0A2S8J6M8"/>
<protein>
    <submittedName>
        <fullName evidence="2">Uncharacterized protein</fullName>
    </submittedName>
</protein>
<dbReference type="Proteomes" id="UP000239290">
    <property type="component" value="Unassembled WGS sequence"/>
</dbReference>
<dbReference type="EMBL" id="PUIO01000030">
    <property type="protein sequence ID" value="PQP22633.1"/>
    <property type="molecule type" value="Genomic_DNA"/>
</dbReference>